<dbReference type="GO" id="GO:0007424">
    <property type="term" value="P:open tracheal system development"/>
    <property type="evidence" value="ECO:0007669"/>
    <property type="project" value="UniProtKB-ARBA"/>
</dbReference>
<dbReference type="Pfam" id="PF00008">
    <property type="entry name" value="EGF"/>
    <property type="match status" value="2"/>
</dbReference>
<dbReference type="Gene3D" id="1.20.1070.10">
    <property type="entry name" value="Rhodopsin 7-helix transmembrane proteins"/>
    <property type="match status" value="1"/>
</dbReference>
<dbReference type="FunFam" id="2.10.25.10:FF:000012">
    <property type="entry name" value="Delta-like protein"/>
    <property type="match status" value="1"/>
</dbReference>
<reference evidence="27" key="1">
    <citation type="submission" date="2021-02" db="EMBL/GenBank/DDBJ databases">
        <authorList>
            <person name="Bekaert M."/>
        </authorList>
    </citation>
    <scope>NUCLEOTIDE SEQUENCE</scope>
    <source>
        <strain evidence="27">IoA-00</strain>
    </source>
</reference>
<dbReference type="CDD" id="cd00110">
    <property type="entry name" value="LamG"/>
    <property type="match status" value="2"/>
</dbReference>
<feature type="domain" description="Laminin EGF-like" evidence="23">
    <location>
        <begin position="1726"/>
        <end position="1773"/>
    </location>
</feature>
<comment type="caution">
    <text evidence="17">Lacks conserved residue(s) required for the propagation of feature annotation.</text>
</comment>
<feature type="region of interest" description="Disordered" evidence="19">
    <location>
        <begin position="2463"/>
        <end position="2568"/>
    </location>
</feature>
<dbReference type="InterPro" id="IPR000742">
    <property type="entry name" value="EGF"/>
</dbReference>
<feature type="transmembrane region" description="Helical" evidence="20">
    <location>
        <begin position="2224"/>
        <end position="2247"/>
    </location>
</feature>
<dbReference type="InterPro" id="IPR017981">
    <property type="entry name" value="GPCR_2-like_7TM"/>
</dbReference>
<dbReference type="PROSITE" id="PS50026">
    <property type="entry name" value="EGF_3"/>
    <property type="match status" value="3"/>
</dbReference>
<evidence type="ECO:0000256" key="8">
    <source>
        <dbReference type="ARBA" id="ARBA00022889"/>
    </source>
</evidence>
<evidence type="ECO:0000256" key="3">
    <source>
        <dbReference type="ARBA" id="ARBA00022536"/>
    </source>
</evidence>
<dbReference type="CDD" id="cd00054">
    <property type="entry name" value="EGF_CA"/>
    <property type="match status" value="2"/>
</dbReference>
<feature type="transmembrane region" description="Helical" evidence="20">
    <location>
        <begin position="2151"/>
        <end position="2178"/>
    </location>
</feature>
<dbReference type="Gene3D" id="2.10.25.10">
    <property type="entry name" value="Laminin"/>
    <property type="match status" value="3"/>
</dbReference>
<evidence type="ECO:0000256" key="12">
    <source>
        <dbReference type="ARBA" id="ARBA00023157"/>
    </source>
</evidence>
<dbReference type="InterPro" id="IPR002049">
    <property type="entry name" value="LE_dom"/>
</dbReference>
<dbReference type="SUPFAM" id="SSF111418">
    <property type="entry name" value="Hormone receptor domain"/>
    <property type="match status" value="1"/>
</dbReference>
<keyword evidence="5" id="KW-0732">Signal</keyword>
<evidence type="ECO:0000256" key="1">
    <source>
        <dbReference type="ARBA" id="ARBA00004167"/>
    </source>
</evidence>
<dbReference type="EMBL" id="HG994586">
    <property type="protein sequence ID" value="CAF3005368.1"/>
    <property type="molecule type" value="Genomic_DNA"/>
</dbReference>
<feature type="domain" description="Cadherin" evidence="26">
    <location>
        <begin position="42"/>
        <end position="125"/>
    </location>
</feature>
<feature type="domain" description="Cadherin" evidence="26">
    <location>
        <begin position="654"/>
        <end position="763"/>
    </location>
</feature>
<dbReference type="PANTHER" id="PTHR24026">
    <property type="entry name" value="FAT ATYPICAL CADHERIN-RELATED"/>
    <property type="match status" value="1"/>
</dbReference>
<feature type="domain" description="EGF-like" evidence="22">
    <location>
        <begin position="1128"/>
        <end position="1164"/>
    </location>
</feature>
<keyword evidence="12 17" id="KW-1015">Disulfide bond</keyword>
<feature type="domain" description="Cadherin" evidence="26">
    <location>
        <begin position="764"/>
        <end position="870"/>
    </location>
</feature>
<feature type="domain" description="Cadherin" evidence="26">
    <location>
        <begin position="250"/>
        <end position="336"/>
    </location>
</feature>
<dbReference type="SUPFAM" id="SSF57196">
    <property type="entry name" value="EGF/Laminin"/>
    <property type="match status" value="1"/>
</dbReference>
<dbReference type="SMART" id="SM00282">
    <property type="entry name" value="LamG"/>
    <property type="match status" value="2"/>
</dbReference>
<dbReference type="FunFam" id="2.60.40.60:FF:000013">
    <property type="entry name" value="Cadherin EGF LAG seven-pass G-type receptor"/>
    <property type="match status" value="1"/>
</dbReference>
<evidence type="ECO:0000256" key="11">
    <source>
        <dbReference type="ARBA" id="ARBA00023136"/>
    </source>
</evidence>
<dbReference type="InterPro" id="IPR015919">
    <property type="entry name" value="Cadherin-like_sf"/>
</dbReference>
<dbReference type="InterPro" id="IPR056286">
    <property type="entry name" value="Cadherin_CELSR1-3_9th"/>
</dbReference>
<feature type="domain" description="EGF-like" evidence="22">
    <location>
        <begin position="1412"/>
        <end position="1448"/>
    </location>
</feature>
<feature type="domain" description="Cadherin" evidence="26">
    <location>
        <begin position="337"/>
        <end position="446"/>
    </location>
</feature>
<dbReference type="PROSITE" id="PS01248">
    <property type="entry name" value="EGF_LAM_1"/>
    <property type="match status" value="1"/>
</dbReference>
<dbReference type="GO" id="GO:0005509">
    <property type="term" value="F:calcium ion binding"/>
    <property type="evidence" value="ECO:0007669"/>
    <property type="project" value="UniProtKB-UniRule"/>
</dbReference>
<dbReference type="SMART" id="SM00181">
    <property type="entry name" value="EGF"/>
    <property type="match status" value="5"/>
</dbReference>
<dbReference type="SUPFAM" id="SSF49899">
    <property type="entry name" value="Concanavalin A-like lectins/glucanases"/>
    <property type="match status" value="2"/>
</dbReference>
<dbReference type="SMART" id="SM00112">
    <property type="entry name" value="CA"/>
    <property type="match status" value="8"/>
</dbReference>
<feature type="domain" description="G-protein coupled receptors family 2 profile 1" evidence="24">
    <location>
        <begin position="1758"/>
        <end position="1831"/>
    </location>
</feature>
<feature type="compositionally biased region" description="Acidic residues" evidence="19">
    <location>
        <begin position="2535"/>
        <end position="2544"/>
    </location>
</feature>
<dbReference type="FunFam" id="2.60.40.60:FF:000020">
    <property type="entry name" value="Dachsous cadherin-related 1b"/>
    <property type="match status" value="1"/>
</dbReference>
<keyword evidence="6" id="KW-0677">Repeat</keyword>
<dbReference type="Gene3D" id="2.60.40.60">
    <property type="entry name" value="Cadherins"/>
    <property type="match status" value="9"/>
</dbReference>
<dbReference type="FunFam" id="2.60.40.60:FF:000033">
    <property type="entry name" value="FAT atypical cadherin 1"/>
    <property type="match status" value="1"/>
</dbReference>
<protein>
    <submittedName>
        <fullName evidence="27">CELSR1</fullName>
    </submittedName>
</protein>
<dbReference type="Pfam" id="PF00053">
    <property type="entry name" value="EGF_laminin"/>
    <property type="match status" value="1"/>
</dbReference>
<dbReference type="PROSITE" id="PS50025">
    <property type="entry name" value="LAM_G_DOMAIN"/>
    <property type="match status" value="2"/>
</dbReference>
<keyword evidence="9 20" id="KW-1133">Transmembrane helix</keyword>
<evidence type="ECO:0000256" key="14">
    <source>
        <dbReference type="ARBA" id="ARBA00023180"/>
    </source>
</evidence>
<keyword evidence="7 16" id="KW-0106">Calcium</keyword>
<keyword evidence="14" id="KW-0325">Glycoprotein</keyword>
<keyword evidence="3 17" id="KW-0245">EGF-like domain</keyword>
<keyword evidence="15" id="KW-0807">Transducer</keyword>
<dbReference type="PROSITE" id="PS50268">
    <property type="entry name" value="CADHERIN_2"/>
    <property type="match status" value="8"/>
</dbReference>
<dbReference type="GO" id="GO:0007156">
    <property type="term" value="P:homophilic cell adhesion via plasma membrane adhesion molecules"/>
    <property type="evidence" value="ECO:0007669"/>
    <property type="project" value="InterPro"/>
</dbReference>
<feature type="domain" description="Cadherin" evidence="26">
    <location>
        <begin position="126"/>
        <end position="229"/>
    </location>
</feature>
<dbReference type="SMART" id="SM00180">
    <property type="entry name" value="EGF_Lam"/>
    <property type="match status" value="1"/>
</dbReference>
<feature type="disulfide bond" evidence="17">
    <location>
        <begin position="1154"/>
        <end position="1163"/>
    </location>
</feature>
<dbReference type="PROSITE" id="PS00232">
    <property type="entry name" value="CADHERIN_1"/>
    <property type="match status" value="5"/>
</dbReference>
<dbReference type="InterPro" id="IPR001879">
    <property type="entry name" value="GPCR_2_extracellular_dom"/>
</dbReference>
<evidence type="ECO:0000256" key="17">
    <source>
        <dbReference type="PROSITE-ProRule" id="PRU00076"/>
    </source>
</evidence>
<dbReference type="InterPro" id="IPR000832">
    <property type="entry name" value="GPCR_2_secretin-like"/>
</dbReference>
<dbReference type="PANTHER" id="PTHR24026:SF51">
    <property type="entry name" value="PROTOCADHERIN-LIKE WING POLARITY PROTEIN STAN"/>
    <property type="match status" value="1"/>
</dbReference>
<dbReference type="PROSITE" id="PS50027">
    <property type="entry name" value="EGF_LAM_2"/>
    <property type="match status" value="1"/>
</dbReference>
<dbReference type="Pfam" id="PF02210">
    <property type="entry name" value="Laminin_G_2"/>
    <property type="match status" value="2"/>
</dbReference>
<keyword evidence="18" id="KW-0424">Laminin EGF-like domain</keyword>
<proteinExistence type="predicted"/>
<dbReference type="GO" id="GO:0030855">
    <property type="term" value="P:epithelial cell differentiation"/>
    <property type="evidence" value="ECO:0007669"/>
    <property type="project" value="UniProtKB-ARBA"/>
</dbReference>
<dbReference type="PRINTS" id="PR00011">
    <property type="entry name" value="EGFLAMININ"/>
</dbReference>
<evidence type="ECO:0000256" key="9">
    <source>
        <dbReference type="ARBA" id="ARBA00022989"/>
    </source>
</evidence>
<dbReference type="Pfam" id="PF23592">
    <property type="entry name" value="Cadherin_CELSR2_9th"/>
    <property type="match status" value="1"/>
</dbReference>
<organism evidence="27 28">
    <name type="scientific">Lepeophtheirus salmonis</name>
    <name type="common">Salmon louse</name>
    <name type="synonym">Caligus salmonis</name>
    <dbReference type="NCBI Taxonomy" id="72036"/>
    <lineage>
        <taxon>Eukaryota</taxon>
        <taxon>Metazoa</taxon>
        <taxon>Ecdysozoa</taxon>
        <taxon>Arthropoda</taxon>
        <taxon>Crustacea</taxon>
        <taxon>Multicrustacea</taxon>
        <taxon>Hexanauplia</taxon>
        <taxon>Copepoda</taxon>
        <taxon>Siphonostomatoida</taxon>
        <taxon>Caligidae</taxon>
        <taxon>Lepeophtheirus</taxon>
    </lineage>
</organism>
<feature type="domain" description="Cadherin" evidence="26">
    <location>
        <begin position="550"/>
        <end position="653"/>
    </location>
</feature>
<evidence type="ECO:0000256" key="15">
    <source>
        <dbReference type="ARBA" id="ARBA00023224"/>
    </source>
</evidence>
<dbReference type="GO" id="GO:0008104">
    <property type="term" value="P:intracellular protein localization"/>
    <property type="evidence" value="ECO:0007669"/>
    <property type="project" value="UniProtKB-ARBA"/>
</dbReference>
<dbReference type="Pfam" id="PF00002">
    <property type="entry name" value="7tm_2"/>
    <property type="match status" value="1"/>
</dbReference>
<keyword evidence="28" id="KW-1185">Reference proteome</keyword>
<gene>
    <name evidence="27" type="ORF">LSAA_13073</name>
</gene>
<accession>A0A7R8HC24</accession>
<dbReference type="InterPro" id="IPR002126">
    <property type="entry name" value="Cadherin-like_dom"/>
</dbReference>
<dbReference type="CDD" id="cd00055">
    <property type="entry name" value="EGF_Lam"/>
    <property type="match status" value="1"/>
</dbReference>
<comment type="subcellular location">
    <subcellularLocation>
        <location evidence="2">Cell membrane</location>
        <topology evidence="2">Multi-pass membrane protein</topology>
    </subcellularLocation>
    <subcellularLocation>
        <location evidence="1">Membrane</location>
        <topology evidence="1">Single-pass membrane protein</topology>
    </subcellularLocation>
</comment>
<evidence type="ECO:0000313" key="28">
    <source>
        <dbReference type="Proteomes" id="UP000675881"/>
    </source>
</evidence>
<dbReference type="SUPFAM" id="SSF49313">
    <property type="entry name" value="Cadherin-like"/>
    <property type="match status" value="9"/>
</dbReference>
<feature type="transmembrane region" description="Helical" evidence="20">
    <location>
        <begin position="2300"/>
        <end position="2319"/>
    </location>
</feature>
<feature type="transmembrane region" description="Helical" evidence="20">
    <location>
        <begin position="2368"/>
        <end position="2391"/>
    </location>
</feature>
<dbReference type="InterPro" id="IPR020894">
    <property type="entry name" value="Cadherin_CS"/>
</dbReference>
<feature type="transmembrane region" description="Helical" evidence="20">
    <location>
        <begin position="2190"/>
        <end position="2212"/>
    </location>
</feature>
<dbReference type="GO" id="GO:0004930">
    <property type="term" value="F:G protein-coupled receptor activity"/>
    <property type="evidence" value="ECO:0007669"/>
    <property type="project" value="UniProtKB-KW"/>
</dbReference>
<keyword evidence="11 20" id="KW-0472">Membrane</keyword>
<feature type="compositionally biased region" description="Polar residues" evidence="19">
    <location>
        <begin position="2481"/>
        <end position="2498"/>
    </location>
</feature>
<dbReference type="SMART" id="SM00179">
    <property type="entry name" value="EGF_CA"/>
    <property type="match status" value="2"/>
</dbReference>
<feature type="disulfide bond" evidence="18">
    <location>
        <begin position="1728"/>
        <end position="1745"/>
    </location>
</feature>
<name>A0A7R8HC24_LEPSM</name>
<dbReference type="PROSITE" id="PS00022">
    <property type="entry name" value="EGF_1"/>
    <property type="match status" value="2"/>
</dbReference>
<dbReference type="InterPro" id="IPR001881">
    <property type="entry name" value="EGF-like_Ca-bd_dom"/>
</dbReference>
<feature type="domain" description="Laminin G" evidence="21">
    <location>
        <begin position="1454"/>
        <end position="1619"/>
    </location>
</feature>
<feature type="compositionally biased region" description="Basic residues" evidence="19">
    <location>
        <begin position="2432"/>
        <end position="2441"/>
    </location>
</feature>
<evidence type="ECO:0000259" key="21">
    <source>
        <dbReference type="PROSITE" id="PS50025"/>
    </source>
</evidence>
<feature type="disulfide bond" evidence="17">
    <location>
        <begin position="1438"/>
        <end position="1447"/>
    </location>
</feature>
<dbReference type="Gene3D" id="2.60.120.200">
    <property type="match status" value="2"/>
</dbReference>
<evidence type="ECO:0000256" key="16">
    <source>
        <dbReference type="PROSITE-ProRule" id="PRU00043"/>
    </source>
</evidence>
<dbReference type="GO" id="GO:0048056">
    <property type="term" value="P:R3/R4 cell differentiation"/>
    <property type="evidence" value="ECO:0007669"/>
    <property type="project" value="UniProtKB-ARBA"/>
</dbReference>
<evidence type="ECO:0000259" key="24">
    <source>
        <dbReference type="PROSITE" id="PS50227"/>
    </source>
</evidence>
<evidence type="ECO:0000259" key="23">
    <source>
        <dbReference type="PROSITE" id="PS50027"/>
    </source>
</evidence>
<evidence type="ECO:0000256" key="18">
    <source>
        <dbReference type="PROSITE-ProRule" id="PRU00460"/>
    </source>
</evidence>
<evidence type="ECO:0000256" key="19">
    <source>
        <dbReference type="SAM" id="MobiDB-lite"/>
    </source>
</evidence>
<dbReference type="InterPro" id="IPR013320">
    <property type="entry name" value="ConA-like_dom_sf"/>
</dbReference>
<sequence>MYGIYPIFLLILMRDKFAHSLDDYAYPLYVTSVQEGNEKTQDFFSVALKSANITYSMTAHIDSRSSNFFKLNKETGSLSTIAEIDREFMSVHYFKIRATASVPSFTTSTMVQINVEDVNDNGPIFEQTFYNASVKESIKVGSSVLTVRANDADAGDNGRVSYFLESEDFRIDLDTGIVSTRRPLDREHAVQHKLTVLAKDNGSPPGSRRSAEVDLLISVVDENDNHPQFEKKIYYIDLKEDWDWRRNPIIGNITAYDADDRDNAAIKYTIIGGNNDNIFSANAENGNIRVQKNLDRESEDHYKLIVRAQDLGNPPKSNTTQVLIKLLDVNDNPPKFPSNDYYQSVAENVPKGYSVMQLTAFDPDLSINSRISYSLANVTSNYQNKYPPFVIDRETGWITTTNSLDRETSHSYRIFARAEDNGLPRLSSTATVNINVLDRNDNDPRFSQQKYEVRVSESAKLGTEIITLSAIDNDADSQLRYEVVGGNTRNRFSISTQQGRGIITVAQPLDFKFEKYFYLNINAIDSGGRFGSSVVTINVTDSNNHAPLFENTPYMADVFEDTPVGSTVLMLLATDQDFGENAKVSYTLEEYSDTFDVESESGALIVKRHLDRERVATYILSVLVEDHGIPDPLSDRTEIEISVLDINDNAPQFSSSEYRGSIYEDAAIGMSILDVVAIDKDFGDNAKIQYRFPLNDVYAGDDPSAFSIDPYSGVLRTKKKLDRETKEVFELIVEAFDAGIPEMSSTSSIIVTVLDVNDNPPKFKNDTLYFTLSENMPIGSRVGIVKAIDPDIGDNSDVVYHLLHSPDKKYFSMEENALDDSVVILSQKEFDYETDKTSYKLLLRAESSPLQSEISIVILITDQNDNLPDLKDFKIIFNHPNEFFSGVIGKVPATDKDPTSQLSYKFTYGNSANIVRLNESSGDIKLSPSFYSNVPIRAKIGVLVSDGRNEVRANLFLKVNYVSIEMLENSVTLRLKNISKLKFLTPYYTYLLETLSVIVPCTTQQIHVFSIKSDVDNILNVTFSISVAGVHEEIYLSPSLIKQRIFLQSDLATKLLILEQTPFDENLCVQEPCLNYEECHTVTRFGKQFDYISDDSIMFRSIEPITTYKCVCPKGYTGMTTRYTCDVPINMCYSSPCLNGAKCVSKENDYSCICAPNYVGKNCELSLLTSSCTDNQDLCKLPSRCVDLQKGGVTCQNCSRNYYHDQFCQLKSRSFSPGTYIAFNSIKARNSLNLTLEFASQSRRGLLFYNGRLNGEHDFMSISYEDAYLKFSFSLGDKNQELIVNRVKEGFSDGHFHQVELIIENEHITLSYDFCDKKLSLNHQSRLDSKLKCANRTIFQHSECNSYLGNCRKSFDLSGPLLLGGIPDGKDEKRIKTRSFSGCIKNVAIDQFELDMNSYVHDNGSVSGCPEKRNFCMSNPCKNGGICSEGWGSYQCKCHSDWDGKNCNHRVSKVYGFTSKRNSEITYKKDVHQIQIPWFNLLSFKTSSSNMDLLRVKIGKKEISELKVLNGFLFYSYMKTNVTIKSKRVDDGEWHNAQVKWMNSEVWLNLDYGQREITKNSHDYLNGKIVSQIITKNFEGCIRNVRVGNLDGEELSVALQKSIEPCSSGIFDYQSSNNCKLRDITTDVCLDVCKLGLCENRSKCKHISGNSGDYKCECSNPNKQYGRYCTQEKEQICPHHWWGSPVCGPCNCDPVKGFKESCNKNTGECSCKTFFYRDQEGSCKPCLCNSLGSTSRACDLSTGQCNCKSGIIGRRCDSCSHQFAELGRSGCHVVYGNCPAEIRNGISWRRTPIGSNTTAECPKDDSKGAAIRVCGKNGWEEPNTSQCIHDQFLKLKFTTTDFDNEPWKNIFMAYKVVETFPSNEDLYKKDLEITSKLIQLTLKKEIEKENFEYAHMKERNFLSNLLRVISWLFKNPSWQYNDRLEVIELMRQYGRKIAQNMATTFTNPLEIISRNVIFGLDTDSTANKYIYIPKYNNYMKRPNAWNKVKATLSLSTESYQRNKRSLPNGIDSEDKYIQYSEFNTTDLPELNRNKVSIHDLRWGTRIRHFSNIFTLQILYENVEESKSLLESIPTISYEGSLLYQHDRLYCAYLDNENRIWTSLDCESSISKPHEAEGDILSVVINCTCSSEGIFTVVEELVEKQNDYLENAYMSAIFLSLSLVAVLISVIVVIILFSFSYKNSISIHRNITLLFLFQQILIVLCVTFNASMIDYDILCKLVTMALHYFSITIFIWMLIDSVHIYRMLKELRDINHGKMSFYTTSGYGLPAVIIGLTVGVSGNNYGSASFCWLSFANLTTWSMFIPEIICTMVQVGFIFASLNAVFNIRGDIEDFSKLRRVFFINAGLLPLISATHIAAYILMNFRTPMFIFVYSGCALLTSIYLLLGFVFCDPLVCKPLRNCSCFNGKHQHNQVRQVHGPSPGAMDTMNLKDKKRRSHRQSASRTATLSKSALNYHHSYGYDDHQLGHHHHPKNYLEGDSVASTTSRSSNQFKESINSTDDDKLYSNMFHSNLSESDSDIERRSLDLASSHSSDEDNDPLDDEDKAPSSIYKKTLYVNDYPSTTPQQY</sequence>
<evidence type="ECO:0000256" key="4">
    <source>
        <dbReference type="ARBA" id="ARBA00022692"/>
    </source>
</evidence>
<feature type="transmembrane region" description="Helical" evidence="20">
    <location>
        <begin position="2340"/>
        <end position="2362"/>
    </location>
</feature>
<evidence type="ECO:0000256" key="13">
    <source>
        <dbReference type="ARBA" id="ARBA00023170"/>
    </source>
</evidence>
<keyword evidence="4 20" id="KW-0812">Transmembrane</keyword>
<dbReference type="PRINTS" id="PR00205">
    <property type="entry name" value="CADHERIN"/>
</dbReference>
<dbReference type="OrthoDB" id="26203at2759"/>
<keyword evidence="8" id="KW-0130">Cell adhesion</keyword>
<dbReference type="GO" id="GO:0016318">
    <property type="term" value="P:ommatidial rotation"/>
    <property type="evidence" value="ECO:0007669"/>
    <property type="project" value="UniProtKB-ARBA"/>
</dbReference>
<feature type="domain" description="G-protein coupled receptors family 2 profile 2" evidence="25">
    <location>
        <begin position="2150"/>
        <end position="2392"/>
    </location>
</feature>
<keyword evidence="13" id="KW-0675">Receptor</keyword>
<evidence type="ECO:0000259" key="25">
    <source>
        <dbReference type="PROSITE" id="PS50261"/>
    </source>
</evidence>
<dbReference type="InterPro" id="IPR001791">
    <property type="entry name" value="Laminin_G"/>
</dbReference>
<feature type="domain" description="Cadherin" evidence="26">
    <location>
        <begin position="447"/>
        <end position="549"/>
    </location>
</feature>
<evidence type="ECO:0000256" key="5">
    <source>
        <dbReference type="ARBA" id="ARBA00022729"/>
    </source>
</evidence>
<dbReference type="GO" id="GO:0005886">
    <property type="term" value="C:plasma membrane"/>
    <property type="evidence" value="ECO:0007669"/>
    <property type="project" value="UniProtKB-SubCell"/>
</dbReference>
<dbReference type="SMART" id="SM00008">
    <property type="entry name" value="HormR"/>
    <property type="match status" value="1"/>
</dbReference>
<evidence type="ECO:0000259" key="22">
    <source>
        <dbReference type="PROSITE" id="PS50026"/>
    </source>
</evidence>
<keyword evidence="10" id="KW-0297">G-protein coupled receptor</keyword>
<dbReference type="PROSITE" id="PS50261">
    <property type="entry name" value="G_PROTEIN_RECEP_F2_4"/>
    <property type="match status" value="1"/>
</dbReference>
<evidence type="ECO:0000256" key="10">
    <source>
        <dbReference type="ARBA" id="ARBA00023040"/>
    </source>
</evidence>
<dbReference type="Proteomes" id="UP000675881">
    <property type="component" value="Chromosome 7"/>
</dbReference>
<evidence type="ECO:0000256" key="2">
    <source>
        <dbReference type="ARBA" id="ARBA00004651"/>
    </source>
</evidence>
<feature type="transmembrane region" description="Helical" evidence="20">
    <location>
        <begin position="2259"/>
        <end position="2280"/>
    </location>
</feature>
<feature type="region of interest" description="Disordered" evidence="19">
    <location>
        <begin position="2413"/>
        <end position="2447"/>
    </location>
</feature>
<dbReference type="PROSITE" id="PS50227">
    <property type="entry name" value="G_PROTEIN_RECEP_F2_3"/>
    <property type="match status" value="1"/>
</dbReference>
<evidence type="ECO:0000313" key="27">
    <source>
        <dbReference type="EMBL" id="CAF3005368.1"/>
    </source>
</evidence>
<evidence type="ECO:0000256" key="6">
    <source>
        <dbReference type="ARBA" id="ARBA00022737"/>
    </source>
</evidence>
<dbReference type="Gene3D" id="2.170.300.10">
    <property type="entry name" value="Tie2 ligand-binding domain superfamily"/>
    <property type="match status" value="1"/>
</dbReference>
<feature type="disulfide bond" evidence="18">
    <location>
        <begin position="1747"/>
        <end position="1756"/>
    </location>
</feature>
<feature type="domain" description="EGF-like" evidence="22">
    <location>
        <begin position="1630"/>
        <end position="1670"/>
    </location>
</feature>
<evidence type="ECO:0000259" key="26">
    <source>
        <dbReference type="PROSITE" id="PS50268"/>
    </source>
</evidence>
<dbReference type="Pfam" id="PF00028">
    <property type="entry name" value="Cadherin"/>
    <property type="match status" value="7"/>
</dbReference>
<feature type="disulfide bond" evidence="18">
    <location>
        <begin position="1726"/>
        <end position="1738"/>
    </location>
</feature>
<dbReference type="Gene3D" id="4.10.1240.10">
    <property type="entry name" value="GPCR, family 2, extracellular hormone receptor domain"/>
    <property type="match status" value="1"/>
</dbReference>
<dbReference type="FunFam" id="2.60.40.60:FF:000015">
    <property type="entry name" value="FAT atypical cadherin 1"/>
    <property type="match status" value="1"/>
</dbReference>
<dbReference type="FunFam" id="2.60.40.60:FF:000024">
    <property type="entry name" value="FAT atypical cadherin 3"/>
    <property type="match status" value="1"/>
</dbReference>
<evidence type="ECO:0000256" key="7">
    <source>
        <dbReference type="ARBA" id="ARBA00022837"/>
    </source>
</evidence>
<feature type="domain" description="Laminin G" evidence="21">
    <location>
        <begin position="1210"/>
        <end position="1409"/>
    </location>
</feature>
<dbReference type="GO" id="GO:0007166">
    <property type="term" value="P:cell surface receptor signaling pathway"/>
    <property type="evidence" value="ECO:0007669"/>
    <property type="project" value="InterPro"/>
</dbReference>
<dbReference type="CDD" id="cd11304">
    <property type="entry name" value="Cadherin_repeat"/>
    <property type="match status" value="9"/>
</dbReference>
<dbReference type="GO" id="GO:0050769">
    <property type="term" value="P:positive regulation of neurogenesis"/>
    <property type="evidence" value="ECO:0007669"/>
    <property type="project" value="UniProtKB-ARBA"/>
</dbReference>
<evidence type="ECO:0000256" key="20">
    <source>
        <dbReference type="SAM" id="Phobius"/>
    </source>
</evidence>
<dbReference type="InterPro" id="IPR036445">
    <property type="entry name" value="GPCR_2_extracell_dom_sf"/>
</dbReference>
<dbReference type="FunFam" id="2.60.40.60:FF:000010">
    <property type="entry name" value="Cadherin EGF LAG seven-pass G-type receptor 3"/>
    <property type="match status" value="1"/>
</dbReference>